<feature type="non-terminal residue" evidence="1">
    <location>
        <position position="42"/>
    </location>
</feature>
<keyword evidence="2" id="KW-1185">Reference proteome</keyword>
<evidence type="ECO:0000313" key="2">
    <source>
        <dbReference type="Proteomes" id="UP000789396"/>
    </source>
</evidence>
<comment type="caution">
    <text evidence="1">The sequence shown here is derived from an EMBL/GenBank/DDBJ whole genome shotgun (WGS) entry which is preliminary data.</text>
</comment>
<proteinExistence type="predicted"/>
<organism evidence="1 2">
    <name type="scientific">Racocetra fulgida</name>
    <dbReference type="NCBI Taxonomy" id="60492"/>
    <lineage>
        <taxon>Eukaryota</taxon>
        <taxon>Fungi</taxon>
        <taxon>Fungi incertae sedis</taxon>
        <taxon>Mucoromycota</taxon>
        <taxon>Glomeromycotina</taxon>
        <taxon>Glomeromycetes</taxon>
        <taxon>Diversisporales</taxon>
        <taxon>Gigasporaceae</taxon>
        <taxon>Racocetra</taxon>
    </lineage>
</organism>
<protein>
    <submittedName>
        <fullName evidence="1">14861_t:CDS:1</fullName>
    </submittedName>
</protein>
<reference evidence="1" key="1">
    <citation type="submission" date="2021-06" db="EMBL/GenBank/DDBJ databases">
        <authorList>
            <person name="Kallberg Y."/>
            <person name="Tangrot J."/>
            <person name="Rosling A."/>
        </authorList>
    </citation>
    <scope>NUCLEOTIDE SEQUENCE</scope>
    <source>
        <strain evidence="1">IN212</strain>
    </source>
</reference>
<name>A0A9N9ILI8_9GLOM</name>
<dbReference type="Proteomes" id="UP000789396">
    <property type="component" value="Unassembled WGS sequence"/>
</dbReference>
<accession>A0A9N9ILI8</accession>
<dbReference type="OrthoDB" id="2305365at2759"/>
<sequence length="42" mass="4875">MTKEEMIKEIGEKLAEELSSVRTINPPVWTPTLEKYIDNILN</sequence>
<dbReference type="AlphaFoldDB" id="A0A9N9ILI8"/>
<evidence type="ECO:0000313" key="1">
    <source>
        <dbReference type="EMBL" id="CAG8738260.1"/>
    </source>
</evidence>
<dbReference type="EMBL" id="CAJVPZ010031045">
    <property type="protein sequence ID" value="CAG8738260.1"/>
    <property type="molecule type" value="Genomic_DNA"/>
</dbReference>
<gene>
    <name evidence="1" type="ORF">RFULGI_LOCUS12651</name>
</gene>